<dbReference type="EMBL" id="CADEBD010000348">
    <property type="protein sequence ID" value="CAB3250702.1"/>
    <property type="molecule type" value="Genomic_DNA"/>
</dbReference>
<dbReference type="Proteomes" id="UP000494256">
    <property type="component" value="Unassembled WGS sequence"/>
</dbReference>
<dbReference type="EMBL" id="CADEBC010000485">
    <property type="protein sequence ID" value="CAB3235609.1"/>
    <property type="molecule type" value="Genomic_DNA"/>
</dbReference>
<keyword evidence="3" id="KW-1185">Reference proteome</keyword>
<protein>
    <submittedName>
        <fullName evidence="2">Uncharacterized protein</fullName>
    </submittedName>
</protein>
<proteinExistence type="predicted"/>
<comment type="caution">
    <text evidence="2">The sequence shown here is derived from an EMBL/GenBank/DDBJ whole genome shotgun (WGS) entry which is preliminary data.</text>
</comment>
<name>A0A8S1AYQ1_ARCPL</name>
<dbReference type="Proteomes" id="UP000494106">
    <property type="component" value="Unassembled WGS sequence"/>
</dbReference>
<gene>
    <name evidence="2" type="ORF">APLA_LOCUS13236</name>
    <name evidence="1" type="ORF">APLA_LOCUS6227</name>
</gene>
<evidence type="ECO:0000313" key="3">
    <source>
        <dbReference type="Proteomes" id="UP000494106"/>
    </source>
</evidence>
<evidence type="ECO:0000313" key="4">
    <source>
        <dbReference type="Proteomes" id="UP000494256"/>
    </source>
</evidence>
<dbReference type="OrthoDB" id="7409059at2759"/>
<evidence type="ECO:0000313" key="1">
    <source>
        <dbReference type="EMBL" id="CAB3235609.1"/>
    </source>
</evidence>
<accession>A0A8S1AYQ1</accession>
<sequence>MLVKMVGASVILQEQESIQVVIQHFQETGSTTTTGHDLNVVRYVEEILNEYVGPFMVDMGENATFINDSARPHIVRIVNAYLQGVCLNN</sequence>
<organism evidence="2 4">
    <name type="scientific">Arctia plantaginis</name>
    <name type="common">Wood tiger moth</name>
    <name type="synonym">Phalaena plantaginis</name>
    <dbReference type="NCBI Taxonomy" id="874455"/>
    <lineage>
        <taxon>Eukaryota</taxon>
        <taxon>Metazoa</taxon>
        <taxon>Ecdysozoa</taxon>
        <taxon>Arthropoda</taxon>
        <taxon>Hexapoda</taxon>
        <taxon>Insecta</taxon>
        <taxon>Pterygota</taxon>
        <taxon>Neoptera</taxon>
        <taxon>Endopterygota</taxon>
        <taxon>Lepidoptera</taxon>
        <taxon>Glossata</taxon>
        <taxon>Ditrysia</taxon>
        <taxon>Noctuoidea</taxon>
        <taxon>Erebidae</taxon>
        <taxon>Arctiinae</taxon>
        <taxon>Arctia</taxon>
    </lineage>
</organism>
<evidence type="ECO:0000313" key="2">
    <source>
        <dbReference type="EMBL" id="CAB3250702.1"/>
    </source>
</evidence>
<dbReference type="AlphaFoldDB" id="A0A8S1AYQ1"/>
<reference evidence="3 4" key="1">
    <citation type="submission" date="2020-04" db="EMBL/GenBank/DDBJ databases">
        <authorList>
            <person name="Wallbank WR R."/>
            <person name="Pardo Diaz C."/>
            <person name="Kozak K."/>
            <person name="Martin S."/>
            <person name="Jiggins C."/>
            <person name="Moest M."/>
            <person name="Warren A I."/>
            <person name="Byers J.R.P. K."/>
            <person name="Montejo-Kovacevich G."/>
            <person name="Yen C E."/>
        </authorList>
    </citation>
    <scope>NUCLEOTIDE SEQUENCE [LARGE SCALE GENOMIC DNA]</scope>
</reference>